<feature type="domain" description="MacB-like periplasmic core" evidence="10">
    <location>
        <begin position="32"/>
        <end position="217"/>
    </location>
</feature>
<sequence>MARISSSLPLWIGLRYLSAKRRNHFISFISLSSMIGMTLGVAVLILVLSVMNGFDHELRERILGMVPHAVLYERGGVQDWQVLATRVEGFPGVAAAAPLTRLQGMLGYGGRVQGVMITGIDPAVEARVSILPDHITDGTLESLQPGSYGVVLGELLAQHLNVIVGDKITLMLPEATLSPAGVLPRIKRLTVTGIFSVGAELDASLAVINLEDARRLGRLDSQAQALRIRFNNLFDAPQGVWEIVNELDGYFSASDWTRTHGNLFQAIKLEKTMIGLLLLIIVAVAAFNIISTLVMVVTDKQADIAILRTMGAKPSTIMGIFMVQGLSIGIVGVVLGTILGIIGALTIADIVAWVEHAFNFQILSAEVYFISYLPSQLQWLDVAIVTSASLLLSFFATLYPSYRASRVQPAEALRYE</sequence>
<dbReference type="AlphaFoldDB" id="M5DQT6"/>
<dbReference type="InterPro" id="IPR011925">
    <property type="entry name" value="LolCE_TM"/>
</dbReference>
<evidence type="ECO:0000259" key="10">
    <source>
        <dbReference type="Pfam" id="PF12704"/>
    </source>
</evidence>
<dbReference type="PANTHER" id="PTHR30489">
    <property type="entry name" value="LIPOPROTEIN-RELEASING SYSTEM TRANSMEMBRANE PROTEIN LOLE"/>
    <property type="match status" value="1"/>
</dbReference>
<feature type="transmembrane region" description="Helical" evidence="8">
    <location>
        <begin position="274"/>
        <end position="297"/>
    </location>
</feature>
<reference evidence="11 12" key="1">
    <citation type="journal article" date="2013" name="Genome Announc.">
        <title>Genome Sequence of Thalassolituus oleivorans MIL-1 (DSM 14913T).</title>
        <authorList>
            <person name="Golyshin P.N."/>
            <person name="Werner J."/>
            <person name="Chernikova T.N."/>
            <person name="Tran H."/>
            <person name="Ferrer M."/>
            <person name="Yakimov M.M."/>
            <person name="Teeling H."/>
            <person name="Golyshina O.V."/>
        </authorList>
    </citation>
    <scope>NUCLEOTIDE SEQUENCE [LARGE SCALE GENOMIC DNA]</scope>
    <source>
        <strain evidence="11 12">MIL-1</strain>
    </source>
</reference>
<keyword evidence="4" id="KW-1003">Cell membrane</keyword>
<gene>
    <name evidence="11" type="primary">lolC</name>
    <name evidence="11" type="ORF">TOL_1884</name>
</gene>
<evidence type="ECO:0000256" key="6">
    <source>
        <dbReference type="ARBA" id="ARBA00022989"/>
    </source>
</evidence>
<dbReference type="eggNOG" id="COG4591">
    <property type="taxonomic scope" value="Bacteria"/>
</dbReference>
<comment type="subcellular location">
    <subcellularLocation>
        <location evidence="1">Cell membrane</location>
        <topology evidence="1">Multi-pass membrane protein</topology>
    </subcellularLocation>
</comment>
<dbReference type="EMBL" id="HF680312">
    <property type="protein sequence ID" value="CCU72300.1"/>
    <property type="molecule type" value="Genomic_DNA"/>
</dbReference>
<dbReference type="GO" id="GO:0042953">
    <property type="term" value="P:lipoprotein transport"/>
    <property type="evidence" value="ECO:0007669"/>
    <property type="project" value="InterPro"/>
</dbReference>
<keyword evidence="3" id="KW-0813">Transport</keyword>
<dbReference type="GO" id="GO:0044874">
    <property type="term" value="P:lipoprotein localization to outer membrane"/>
    <property type="evidence" value="ECO:0007669"/>
    <property type="project" value="TreeGrafter"/>
</dbReference>
<dbReference type="GO" id="GO:0098797">
    <property type="term" value="C:plasma membrane protein complex"/>
    <property type="evidence" value="ECO:0007669"/>
    <property type="project" value="TreeGrafter"/>
</dbReference>
<keyword evidence="6 8" id="KW-1133">Transmembrane helix</keyword>
<evidence type="ECO:0000256" key="5">
    <source>
        <dbReference type="ARBA" id="ARBA00022692"/>
    </source>
</evidence>
<dbReference type="Proteomes" id="UP000011866">
    <property type="component" value="Chromosome"/>
</dbReference>
<proteinExistence type="inferred from homology"/>
<dbReference type="HOGENOM" id="CLU_000604_8_1_6"/>
<dbReference type="KEGG" id="tol:TOL_1884"/>
<keyword evidence="7 8" id="KW-0472">Membrane</keyword>
<dbReference type="RefSeq" id="WP_015487025.1">
    <property type="nucleotide sequence ID" value="NC_020888.1"/>
</dbReference>
<comment type="similarity">
    <text evidence="2">Belongs to the ABC-4 integral membrane protein family. LolC/E subfamily.</text>
</comment>
<dbReference type="InterPro" id="IPR025857">
    <property type="entry name" value="MacB_PCD"/>
</dbReference>
<evidence type="ECO:0000256" key="3">
    <source>
        <dbReference type="ARBA" id="ARBA00022448"/>
    </source>
</evidence>
<dbReference type="Pfam" id="PF02687">
    <property type="entry name" value="FtsX"/>
    <property type="match status" value="1"/>
</dbReference>
<feature type="transmembrane region" description="Helical" evidence="8">
    <location>
        <begin position="317"/>
        <end position="345"/>
    </location>
</feature>
<keyword evidence="12" id="KW-1185">Reference proteome</keyword>
<evidence type="ECO:0000256" key="2">
    <source>
        <dbReference type="ARBA" id="ARBA00005236"/>
    </source>
</evidence>
<evidence type="ECO:0000256" key="8">
    <source>
        <dbReference type="SAM" id="Phobius"/>
    </source>
</evidence>
<keyword evidence="5 8" id="KW-0812">Transmembrane</keyword>
<evidence type="ECO:0000313" key="12">
    <source>
        <dbReference type="Proteomes" id="UP000011866"/>
    </source>
</evidence>
<dbReference type="NCBIfam" id="TIGR02212">
    <property type="entry name" value="lolCE"/>
    <property type="match status" value="1"/>
</dbReference>
<dbReference type="Pfam" id="PF12704">
    <property type="entry name" value="MacB_PCD"/>
    <property type="match status" value="1"/>
</dbReference>
<dbReference type="InterPro" id="IPR051447">
    <property type="entry name" value="Lipoprotein-release_system"/>
</dbReference>
<protein>
    <submittedName>
        <fullName evidence="11">Lipoprotein-releasing system, ABC transporter permease</fullName>
    </submittedName>
</protein>
<evidence type="ECO:0000259" key="9">
    <source>
        <dbReference type="Pfam" id="PF02687"/>
    </source>
</evidence>
<keyword evidence="11" id="KW-0449">Lipoprotein</keyword>
<evidence type="ECO:0000313" key="11">
    <source>
        <dbReference type="EMBL" id="CCU72300.1"/>
    </source>
</evidence>
<dbReference type="GeneID" id="79176729"/>
<evidence type="ECO:0000256" key="4">
    <source>
        <dbReference type="ARBA" id="ARBA00022475"/>
    </source>
</evidence>
<evidence type="ECO:0000256" key="1">
    <source>
        <dbReference type="ARBA" id="ARBA00004651"/>
    </source>
</evidence>
<dbReference type="PANTHER" id="PTHR30489:SF0">
    <property type="entry name" value="LIPOPROTEIN-RELEASING SYSTEM TRANSMEMBRANE PROTEIN LOLE"/>
    <property type="match status" value="1"/>
</dbReference>
<name>M5DQT6_9GAMM</name>
<accession>M5DQT6</accession>
<dbReference type="InterPro" id="IPR003838">
    <property type="entry name" value="ABC3_permease_C"/>
</dbReference>
<dbReference type="STRING" id="187493.CN03_08855"/>
<evidence type="ECO:0000256" key="7">
    <source>
        <dbReference type="ARBA" id="ARBA00023136"/>
    </source>
</evidence>
<feature type="transmembrane region" description="Helical" evidence="8">
    <location>
        <begin position="29"/>
        <end position="51"/>
    </location>
</feature>
<organism evidence="11 12">
    <name type="scientific">Thalassolituus oleivorans MIL-1</name>
    <dbReference type="NCBI Taxonomy" id="1298593"/>
    <lineage>
        <taxon>Bacteria</taxon>
        <taxon>Pseudomonadati</taxon>
        <taxon>Pseudomonadota</taxon>
        <taxon>Gammaproteobacteria</taxon>
        <taxon>Oceanospirillales</taxon>
        <taxon>Oceanospirillaceae</taxon>
        <taxon>Thalassolituus</taxon>
    </lineage>
</organism>
<feature type="domain" description="ABC3 transporter permease C-terminal" evidence="9">
    <location>
        <begin position="276"/>
        <end position="409"/>
    </location>
</feature>
<dbReference type="PATRIC" id="fig|1298593.3.peg.1806"/>
<feature type="transmembrane region" description="Helical" evidence="8">
    <location>
        <begin position="379"/>
        <end position="399"/>
    </location>
</feature>